<sequence>MPDHTPEHDEYPPQWPPPPWHNEPTARPQTPYRDIPSHGTSTTDSGRTGGLPSPRTPQEYPPQAPDPHGYPEPAAAPHYPSYDRPSDPPAPRFRDPVDDPPFSGYVPRRPTEPAPEAAAPEPEPTPEPAPAAPLTHGRGVRMTIYGIGGAIAIGLIVVIVIMAGGSFVPDDESAPSQTENDSGPTDPLLTSDGEVDPLKYADLAESAGGDAWIEWRYGPAATGNTEAPSADQPETRELDLGDGIDRLYQVGDGSSPLRPQNLQGQLGYVAADGPGVDHVTVAETTDTTLGYAPRPGGRYSTDRPELELTERTTGECLDGHELGRPVAMARSQGAGPAAHAVTVFASGAVATTGVSGAQGGTCVILPEGQVPTAVAVTPGNEFALITVWDVAEVRGRIAVVALADTPGTYGSSWPATYPGLPNPGHFGFAKLLGFVELTAMKAPTSVAVATDHPGGAPDRTTADLSDPDGRAAYAEDVATTGFAIVSSRAEQQVEWVDLTPLLSGFAAVYFEGDPAGYASPGAKAEAWPQVFEVAPDLSPASVGTSEMTAPPTAVAAWGTTAYVALGDGTVATFEVTDPSAVSQAATVELPGAASCLSWSPGGDRLVVTSRTDRSVSWLRADIEDPGVVQTLRDARVADPICAQDAVLGNADAGSTVRVVAIADFAGGLHVFRHGDGRLAAGDDVDLPDNAFEYGGVYEPEGSPFMVSVTADNV</sequence>
<dbReference type="RefSeq" id="WP_147132965.1">
    <property type="nucleotide sequence ID" value="NZ_BAABIJ010000001.1"/>
</dbReference>
<feature type="compositionally biased region" description="Polar residues" evidence="1">
    <location>
        <begin position="174"/>
        <end position="183"/>
    </location>
</feature>
<reference evidence="3 4" key="1">
    <citation type="journal article" date="2013" name="Stand. Genomic Sci.">
        <title>Genomic Encyclopedia of Type Strains, Phase I: The one thousand microbial genomes (KMG-I) project.</title>
        <authorList>
            <person name="Kyrpides N.C."/>
            <person name="Woyke T."/>
            <person name="Eisen J.A."/>
            <person name="Garrity G."/>
            <person name="Lilburn T.G."/>
            <person name="Beck B.J."/>
            <person name="Whitman W.B."/>
            <person name="Hugenholtz P."/>
            <person name="Klenk H.P."/>
        </authorList>
    </citation>
    <scope>NUCLEOTIDE SEQUENCE [LARGE SCALE GENOMIC DNA]</scope>
    <source>
        <strain evidence="3 4">DSM 45044</strain>
    </source>
</reference>
<feature type="compositionally biased region" description="Low complexity" evidence="1">
    <location>
        <begin position="37"/>
        <end position="46"/>
    </location>
</feature>
<feature type="region of interest" description="Disordered" evidence="1">
    <location>
        <begin position="1"/>
        <end position="135"/>
    </location>
</feature>
<evidence type="ECO:0000256" key="2">
    <source>
        <dbReference type="SAM" id="Phobius"/>
    </source>
</evidence>
<keyword evidence="2" id="KW-1133">Transmembrane helix</keyword>
<feature type="region of interest" description="Disordered" evidence="1">
    <location>
        <begin position="448"/>
        <end position="467"/>
    </location>
</feature>
<feature type="compositionally biased region" description="Pro residues" evidence="1">
    <location>
        <begin position="59"/>
        <end position="70"/>
    </location>
</feature>
<dbReference type="SUPFAM" id="SSF75011">
    <property type="entry name" value="3-carboxy-cis,cis-mucoante lactonizing enzyme"/>
    <property type="match status" value="1"/>
</dbReference>
<dbReference type="InterPro" id="IPR015943">
    <property type="entry name" value="WD40/YVTN_repeat-like_dom_sf"/>
</dbReference>
<dbReference type="OrthoDB" id="5172733at2"/>
<dbReference type="EMBL" id="VLLL01000005">
    <property type="protein sequence ID" value="TWJ15005.1"/>
    <property type="molecule type" value="Genomic_DNA"/>
</dbReference>
<keyword evidence="2" id="KW-0472">Membrane</keyword>
<feature type="compositionally biased region" description="Basic and acidic residues" evidence="1">
    <location>
        <begin position="1"/>
        <end position="11"/>
    </location>
</feature>
<feature type="compositionally biased region" description="Pro residues" evidence="1">
    <location>
        <begin position="121"/>
        <end position="131"/>
    </location>
</feature>
<evidence type="ECO:0000313" key="3">
    <source>
        <dbReference type="EMBL" id="TWJ15005.1"/>
    </source>
</evidence>
<evidence type="ECO:0000256" key="1">
    <source>
        <dbReference type="SAM" id="MobiDB-lite"/>
    </source>
</evidence>
<protein>
    <submittedName>
        <fullName evidence="3">Uncharacterized protein</fullName>
    </submittedName>
</protein>
<evidence type="ECO:0000313" key="4">
    <source>
        <dbReference type="Proteomes" id="UP000321617"/>
    </source>
</evidence>
<feature type="transmembrane region" description="Helical" evidence="2">
    <location>
        <begin position="144"/>
        <end position="168"/>
    </location>
</feature>
<dbReference type="Gene3D" id="2.130.10.10">
    <property type="entry name" value="YVTN repeat-like/Quinoprotein amine dehydrogenase"/>
    <property type="match status" value="1"/>
</dbReference>
<accession>A0A562VAW4</accession>
<keyword evidence="2" id="KW-0812">Transmembrane</keyword>
<keyword evidence="4" id="KW-1185">Reference proteome</keyword>
<comment type="caution">
    <text evidence="3">The sequence shown here is derived from an EMBL/GenBank/DDBJ whole genome shotgun (WGS) entry which is preliminary data.</text>
</comment>
<dbReference type="Proteomes" id="UP000321617">
    <property type="component" value="Unassembled WGS sequence"/>
</dbReference>
<feature type="region of interest" description="Disordered" evidence="1">
    <location>
        <begin position="170"/>
        <end position="194"/>
    </location>
</feature>
<dbReference type="AlphaFoldDB" id="A0A562VAW4"/>
<proteinExistence type="predicted"/>
<name>A0A562VAW4_9ACTN</name>
<organism evidence="3 4">
    <name type="scientific">Stackebrandtia albiflava</name>
    <dbReference type="NCBI Taxonomy" id="406432"/>
    <lineage>
        <taxon>Bacteria</taxon>
        <taxon>Bacillati</taxon>
        <taxon>Actinomycetota</taxon>
        <taxon>Actinomycetes</taxon>
        <taxon>Glycomycetales</taxon>
        <taxon>Glycomycetaceae</taxon>
        <taxon>Stackebrandtia</taxon>
    </lineage>
</organism>
<gene>
    <name evidence="3" type="ORF">LX16_0701</name>
</gene>